<dbReference type="RefSeq" id="WP_218593773.1">
    <property type="nucleotide sequence ID" value="NZ_JADQDE010000334.1"/>
</dbReference>
<evidence type="ECO:0000313" key="3">
    <source>
        <dbReference type="Proteomes" id="UP000694300"/>
    </source>
</evidence>
<dbReference type="Proteomes" id="UP000694300">
    <property type="component" value="Unassembled WGS sequence"/>
</dbReference>
<dbReference type="InterPro" id="IPR002734">
    <property type="entry name" value="RibDG_C"/>
</dbReference>
<accession>A0ABS6UBM0</accession>
<feature type="domain" description="Bacterial bifunctional deaminase-reductase C-terminal" evidence="1">
    <location>
        <begin position="6"/>
        <end position="164"/>
    </location>
</feature>
<comment type="caution">
    <text evidence="2">The sequence shown here is derived from an EMBL/GenBank/DDBJ whole genome shotgun (WGS) entry which is preliminary data.</text>
</comment>
<dbReference type="Pfam" id="PF01872">
    <property type="entry name" value="RibD_C"/>
    <property type="match status" value="1"/>
</dbReference>
<evidence type="ECO:0000259" key="1">
    <source>
        <dbReference type="Pfam" id="PF01872"/>
    </source>
</evidence>
<dbReference type="PANTHER" id="PTHR38011:SF11">
    <property type="entry name" value="2,5-DIAMINO-6-RIBOSYLAMINO-4(3H)-PYRIMIDINONE 5'-PHOSPHATE REDUCTASE"/>
    <property type="match status" value="1"/>
</dbReference>
<keyword evidence="3" id="KW-1185">Reference proteome</keyword>
<dbReference type="PANTHER" id="PTHR38011">
    <property type="entry name" value="DIHYDROFOLATE REDUCTASE FAMILY PROTEIN (AFU_ORTHOLOGUE AFUA_8G06820)"/>
    <property type="match status" value="1"/>
</dbReference>
<reference evidence="2 3" key="1">
    <citation type="submission" date="2020-11" db="EMBL/GenBank/DDBJ databases">
        <title>Pseudonocardia abyssalis sp. nov. and Pseudonocardia oceani sp. nov., description and phylogenomic analysis of two novel actinomycetes isolated from the deep Southern Ocean.</title>
        <authorList>
            <person name="Parra J."/>
        </authorList>
    </citation>
    <scope>NUCLEOTIDE SEQUENCE [LARGE SCALE GENOMIC DNA]</scope>
    <source>
        <strain evidence="3">KRD185</strain>
    </source>
</reference>
<dbReference type="InterPro" id="IPR050765">
    <property type="entry name" value="Riboflavin_Biosynth_HTPR"/>
</dbReference>
<gene>
    <name evidence="2" type="ORF">I4I82_18405</name>
</gene>
<evidence type="ECO:0000313" key="2">
    <source>
        <dbReference type="EMBL" id="MBW0129635.1"/>
    </source>
</evidence>
<proteinExistence type="predicted"/>
<organism evidence="2 3">
    <name type="scientific">Pseudonocardia oceani</name>
    <dbReference type="NCBI Taxonomy" id="2792013"/>
    <lineage>
        <taxon>Bacteria</taxon>
        <taxon>Bacillati</taxon>
        <taxon>Actinomycetota</taxon>
        <taxon>Actinomycetes</taxon>
        <taxon>Pseudonocardiales</taxon>
        <taxon>Pseudonocardiaceae</taxon>
        <taxon>Pseudonocardia</taxon>
    </lineage>
</organism>
<dbReference type="EMBL" id="JADQDF010000001">
    <property type="protein sequence ID" value="MBW0129635.1"/>
    <property type="molecule type" value="Genomic_DNA"/>
</dbReference>
<sequence>MPRRLVAQQWISLDGFASGPDGEGAIFEAVDDFSHSEAHNAALLPTVDVVLLGRRTYESFVGFWPDADADAEPMAEHVNAARKVVCSSTIDAAPWGRFAPAEVVRDAAAHVRDLKAGDGGDVLLWGSLALMRSLLRQRLVDELDLLVAPVLLGAGTPLVAPDGPYALTQLGGNVWPSSTHVRCAVRYA</sequence>
<name>A0ABS6UBM0_9PSEU</name>
<protein>
    <submittedName>
        <fullName evidence="2">Dihydrofolate reductase family protein</fullName>
    </submittedName>
</protein>